<keyword evidence="3 7" id="KW-0238">DNA-binding</keyword>
<dbReference type="InterPro" id="IPR000551">
    <property type="entry name" value="MerR-type_HTH_dom"/>
</dbReference>
<name>A0A7W7N287_9ACTN</name>
<evidence type="ECO:0000313" key="9">
    <source>
        <dbReference type="Proteomes" id="UP001501427"/>
    </source>
</evidence>
<proteinExistence type="predicted"/>
<dbReference type="PROSITE" id="PS50937">
    <property type="entry name" value="HTH_MERR_2"/>
    <property type="match status" value="1"/>
</dbReference>
<dbReference type="Proteomes" id="UP001501427">
    <property type="component" value="Unassembled WGS sequence"/>
</dbReference>
<reference evidence="7 8" key="3">
    <citation type="submission" date="2020-08" db="EMBL/GenBank/DDBJ databases">
        <title>Sequencing the genomes of 1000 actinobacteria strains.</title>
        <authorList>
            <person name="Klenk H.-P."/>
        </authorList>
    </citation>
    <scope>NUCLEOTIDE SEQUENCE [LARGE SCALE GENOMIC DNA]</scope>
    <source>
        <strain evidence="7 8">DSM 44772</strain>
    </source>
</reference>
<dbReference type="PRINTS" id="PR00040">
    <property type="entry name" value="HTHMERR"/>
</dbReference>
<keyword evidence="2" id="KW-0805">Transcription regulation</keyword>
<evidence type="ECO:0000259" key="5">
    <source>
        <dbReference type="PROSITE" id="PS50937"/>
    </source>
</evidence>
<feature type="domain" description="HTH merR-type" evidence="5">
    <location>
        <begin position="8"/>
        <end position="76"/>
    </location>
</feature>
<dbReference type="CDD" id="cd01282">
    <property type="entry name" value="HTH_MerR-like_sg3"/>
    <property type="match status" value="1"/>
</dbReference>
<dbReference type="Pfam" id="PF13411">
    <property type="entry name" value="MerR_1"/>
    <property type="match status" value="1"/>
</dbReference>
<dbReference type="RefSeq" id="WP_308428005.1">
    <property type="nucleotide sequence ID" value="NZ_BMRO01000014.1"/>
</dbReference>
<dbReference type="EMBL" id="JACHMV010000001">
    <property type="protein sequence ID" value="MBB4778909.1"/>
    <property type="molecule type" value="Genomic_DNA"/>
</dbReference>
<reference evidence="6" key="1">
    <citation type="journal article" date="2014" name="Int. J. Syst. Evol. Microbiol.">
        <title>Complete genome of a new Firmicutes species belonging to the dominant human colonic microbiota ('Ruminococcus bicirculans') reveals two chromosomes and a selective capacity to utilize plant glucans.</title>
        <authorList>
            <consortium name="NISC Comparative Sequencing Program"/>
            <person name="Wegmann U."/>
            <person name="Louis P."/>
            <person name="Goesmann A."/>
            <person name="Henrissat B."/>
            <person name="Duncan S.H."/>
            <person name="Flint H.J."/>
        </authorList>
    </citation>
    <scope>NUCLEOTIDE SEQUENCE</scope>
    <source>
        <strain evidence="6">JCM 10667</strain>
    </source>
</reference>
<protein>
    <submittedName>
        <fullName evidence="7">DNA-binding transcriptional MerR regulator</fullName>
    </submittedName>
    <submittedName>
        <fullName evidence="6">MerR family transcriptional regulator</fullName>
    </submittedName>
</protein>
<keyword evidence="1" id="KW-0678">Repressor</keyword>
<dbReference type="PANTHER" id="PTHR30204:SF69">
    <property type="entry name" value="MERR-FAMILY TRANSCRIPTIONAL REGULATOR"/>
    <property type="match status" value="1"/>
</dbReference>
<organism evidence="7 8">
    <name type="scientific">Actinomadura livida</name>
    <dbReference type="NCBI Taxonomy" id="79909"/>
    <lineage>
        <taxon>Bacteria</taxon>
        <taxon>Bacillati</taxon>
        <taxon>Actinomycetota</taxon>
        <taxon>Actinomycetes</taxon>
        <taxon>Streptosporangiales</taxon>
        <taxon>Thermomonosporaceae</taxon>
        <taxon>Actinomadura</taxon>
    </lineage>
</organism>
<dbReference type="PANTHER" id="PTHR30204">
    <property type="entry name" value="REDOX-CYCLING DRUG-SENSING TRANSCRIPTIONAL ACTIVATOR SOXR"/>
    <property type="match status" value="1"/>
</dbReference>
<dbReference type="AlphaFoldDB" id="A0A7W7N287"/>
<keyword evidence="4" id="KW-0804">Transcription</keyword>
<comment type="caution">
    <text evidence="7">The sequence shown here is derived from an EMBL/GenBank/DDBJ whole genome shotgun (WGS) entry which is preliminary data.</text>
</comment>
<evidence type="ECO:0000256" key="2">
    <source>
        <dbReference type="ARBA" id="ARBA00023015"/>
    </source>
</evidence>
<evidence type="ECO:0000256" key="4">
    <source>
        <dbReference type="ARBA" id="ARBA00023163"/>
    </source>
</evidence>
<evidence type="ECO:0000256" key="1">
    <source>
        <dbReference type="ARBA" id="ARBA00022491"/>
    </source>
</evidence>
<reference evidence="9" key="2">
    <citation type="journal article" date="2019" name="Int. J. Syst. Evol. Microbiol.">
        <title>The Global Catalogue of Microorganisms (GCM) 10K type strain sequencing project: providing services to taxonomists for standard genome sequencing and annotation.</title>
        <authorList>
            <consortium name="The Broad Institute Genomics Platform"/>
            <consortium name="The Broad Institute Genome Sequencing Center for Infectious Disease"/>
            <person name="Wu L."/>
            <person name="Ma J."/>
        </authorList>
    </citation>
    <scope>NUCLEOTIDE SEQUENCE [LARGE SCALE GENOMIC DNA]</scope>
    <source>
        <strain evidence="9">JCM 10667</strain>
    </source>
</reference>
<dbReference type="EMBL" id="BAAAHD010000012">
    <property type="protein sequence ID" value="GAA0553190.1"/>
    <property type="molecule type" value="Genomic_DNA"/>
</dbReference>
<dbReference type="SUPFAM" id="SSF46955">
    <property type="entry name" value="Putative DNA-binding domain"/>
    <property type="match status" value="1"/>
</dbReference>
<dbReference type="InterPro" id="IPR009061">
    <property type="entry name" value="DNA-bd_dom_put_sf"/>
</dbReference>
<accession>A0A7W7N287</accession>
<dbReference type="GO" id="GO:0003700">
    <property type="term" value="F:DNA-binding transcription factor activity"/>
    <property type="evidence" value="ECO:0007669"/>
    <property type="project" value="InterPro"/>
</dbReference>
<evidence type="ECO:0000313" key="6">
    <source>
        <dbReference type="EMBL" id="GAA0553190.1"/>
    </source>
</evidence>
<dbReference type="Proteomes" id="UP000549343">
    <property type="component" value="Unassembled WGS sequence"/>
</dbReference>
<evidence type="ECO:0000313" key="8">
    <source>
        <dbReference type="Proteomes" id="UP000549343"/>
    </source>
</evidence>
<keyword evidence="9" id="KW-1185">Reference proteome</keyword>
<dbReference type="SMART" id="SM00422">
    <property type="entry name" value="HTH_MERR"/>
    <property type="match status" value="1"/>
</dbReference>
<gene>
    <name evidence="7" type="ORF">F4557_007327</name>
    <name evidence="6" type="ORF">GCM10009546_14010</name>
</gene>
<evidence type="ECO:0000313" key="7">
    <source>
        <dbReference type="EMBL" id="MBB4778909.1"/>
    </source>
</evidence>
<dbReference type="Gene3D" id="1.10.1660.10">
    <property type="match status" value="1"/>
</dbReference>
<reference evidence="6" key="4">
    <citation type="submission" date="2023-12" db="EMBL/GenBank/DDBJ databases">
        <authorList>
            <person name="Sun Q."/>
            <person name="Inoue M."/>
        </authorList>
    </citation>
    <scope>NUCLEOTIDE SEQUENCE</scope>
    <source>
        <strain evidence="6">JCM 10667</strain>
    </source>
</reference>
<dbReference type="PROSITE" id="PS00552">
    <property type="entry name" value="HTH_MERR_1"/>
    <property type="match status" value="1"/>
</dbReference>
<dbReference type="InterPro" id="IPR047057">
    <property type="entry name" value="MerR_fam"/>
</dbReference>
<evidence type="ECO:0000256" key="3">
    <source>
        <dbReference type="ARBA" id="ARBA00023125"/>
    </source>
</evidence>
<sequence length="129" mass="14358">MKVNPEDAMRIGELAGATGVSRRLLRYYEEQGLLKPVRRPNGYREYSPSDVAAVRHIRALLAAGFPTAVIARLLDCVHDVDGRVVPSPCPAMVSELRRERDRVTEALDRLEASRRVLDSMLTSVLSRSA</sequence>
<dbReference type="GO" id="GO:0003677">
    <property type="term" value="F:DNA binding"/>
    <property type="evidence" value="ECO:0007669"/>
    <property type="project" value="UniProtKB-KW"/>
</dbReference>